<evidence type="ECO:0000256" key="1">
    <source>
        <dbReference type="SAM" id="Coils"/>
    </source>
</evidence>
<accession>A0A6J5NJ62</accession>
<gene>
    <name evidence="3" type="ORF">UFOVP724_11</name>
</gene>
<dbReference type="EMBL" id="LR796696">
    <property type="protein sequence ID" value="CAB4159860.1"/>
    <property type="molecule type" value="Genomic_DNA"/>
</dbReference>
<protein>
    <recommendedName>
        <fullName evidence="4">Prohead protease</fullName>
    </recommendedName>
</protein>
<keyword evidence="1" id="KW-0175">Coiled coil</keyword>
<proteinExistence type="predicted"/>
<reference evidence="3" key="1">
    <citation type="submission" date="2020-04" db="EMBL/GenBank/DDBJ databases">
        <authorList>
            <person name="Chiriac C."/>
            <person name="Salcher M."/>
            <person name="Ghai R."/>
            <person name="Kavagutti S V."/>
        </authorList>
    </citation>
    <scope>NUCLEOTIDE SEQUENCE</scope>
</reference>
<feature type="compositionally biased region" description="Acidic residues" evidence="2">
    <location>
        <begin position="297"/>
        <end position="307"/>
    </location>
</feature>
<evidence type="ECO:0000256" key="2">
    <source>
        <dbReference type="SAM" id="MobiDB-lite"/>
    </source>
</evidence>
<evidence type="ECO:0000313" key="3">
    <source>
        <dbReference type="EMBL" id="CAB4159860.1"/>
    </source>
</evidence>
<name>A0A6J5NJ62_9CAUD</name>
<organism evidence="3">
    <name type="scientific">uncultured Caudovirales phage</name>
    <dbReference type="NCBI Taxonomy" id="2100421"/>
    <lineage>
        <taxon>Viruses</taxon>
        <taxon>Duplodnaviria</taxon>
        <taxon>Heunggongvirae</taxon>
        <taxon>Uroviricota</taxon>
        <taxon>Caudoviricetes</taxon>
        <taxon>Peduoviridae</taxon>
        <taxon>Maltschvirus</taxon>
        <taxon>Maltschvirus maltsch</taxon>
    </lineage>
</organism>
<sequence length="650" mass="74007">MNKFYTSVDIVQIDPDKRIFNLSKTEKVKLTDELINRSYNTGKGIIITYDLSHSGKKINNRIYSMNGQRKGIESLTQPFNKPILLHHDSQRDPIGRFIGGQWEDLRSSSYRLFNNDLSSMKELNDAFESDDTKKIYKAMKKFDLLNNPKWEGLGRMRVKANITDEDAIKKFLDGRYLTFSAGSRTDRHVCSICDADWVTEGPCKHQHGRLYDEDMCVFICGDFEVSEGSVVNMPADKSSKIIEIQNFSDSETKQEDNEERQTIELTDCEIEDGLQEQTGCTDSTPEESTTNEKETNEEPQEEEITDEETFKVPAGAKGNAQQVLDWKEKYGSEVKGMTAVGWARARQLATKSEIGLSTVKRMAAFNRHRKNAAVAPEYKSEPWKDRGHVAWLGWGGTSGIDWAVKISEGNKDEEEVETIDWELLDLALNGSLSDKALSTETRNKLPDDIFCGPDRSFPIPDCAHVTAGRRLIERSKLSDQQKKNVLGCIDRKAKILGCDKTKDEIEMEQKYQDAMKEIADLKEKIANILDYIAKQELALKKDEEAICQNNDEKNVVVEQNIVDETPVIDEPQNKVIDFLNKKVENPSAHSETEEMNLTHAKDELPAFEKRIVDSYKNIKEQYGIDSAQHYLLTQGKYLPRGFNPENYLSN</sequence>
<feature type="region of interest" description="Disordered" evidence="2">
    <location>
        <begin position="274"/>
        <end position="317"/>
    </location>
</feature>
<evidence type="ECO:0008006" key="4">
    <source>
        <dbReference type="Google" id="ProtNLM"/>
    </source>
</evidence>
<feature type="coiled-coil region" evidence="1">
    <location>
        <begin position="504"/>
        <end position="531"/>
    </location>
</feature>